<sequence length="108" mass="13010">MKILNYFLRQIKYFFFNPFWLNWFVLLEFVLILLLNFIIWYLYLDKYKDFLNLTPIVFSSAVAIINLFMAVIIYPKEKNISIILLTIGLMVQFLILFFIKMTVISGSF</sequence>
<organism evidence="2 3">
    <name type="scientific">Berkelbacteria bacterium GW2011_GWE1_39_12</name>
    <dbReference type="NCBI Taxonomy" id="1618337"/>
    <lineage>
        <taxon>Bacteria</taxon>
        <taxon>Candidatus Berkelbacteria</taxon>
    </lineage>
</organism>
<protein>
    <submittedName>
        <fullName evidence="2">Uncharacterized protein</fullName>
    </submittedName>
</protein>
<feature type="transmembrane region" description="Helical" evidence="1">
    <location>
        <begin position="20"/>
        <end position="43"/>
    </location>
</feature>
<dbReference type="AlphaFoldDB" id="A0A0G4B4G7"/>
<accession>A0A0G4B4G7</accession>
<evidence type="ECO:0000256" key="1">
    <source>
        <dbReference type="SAM" id="Phobius"/>
    </source>
</evidence>
<evidence type="ECO:0000313" key="2">
    <source>
        <dbReference type="EMBL" id="AKM82510.1"/>
    </source>
</evidence>
<keyword evidence="1" id="KW-0812">Transmembrane</keyword>
<reference evidence="2 3" key="1">
    <citation type="journal article" date="2015" name="Nature">
        <title>rRNA introns, odd ribosomes, and small enigmatic genomes across a large radiation of phyla.</title>
        <authorList>
            <person name="Brown C.T."/>
            <person name="Hug L.A."/>
            <person name="Thomas B.C."/>
            <person name="Sharon I."/>
            <person name="Castelle C.J."/>
            <person name="Singh A."/>
            <person name="Wilkins M.J."/>
            <person name="Williams K.H."/>
            <person name="Banfield J.F."/>
        </authorList>
    </citation>
    <scope>NUCLEOTIDE SEQUENCE [LARGE SCALE GENOMIC DNA]</scope>
</reference>
<feature type="transmembrane region" description="Helical" evidence="1">
    <location>
        <begin position="50"/>
        <end position="74"/>
    </location>
</feature>
<name>A0A0G4B4G7_9BACT</name>
<gene>
    <name evidence="2" type="ORF">UT28_C0001G0721</name>
</gene>
<evidence type="ECO:0000313" key="3">
    <source>
        <dbReference type="Proteomes" id="UP000035648"/>
    </source>
</evidence>
<dbReference type="KEGG" id="bbgw:UT28_C0001G0721"/>
<dbReference type="EMBL" id="CP011213">
    <property type="protein sequence ID" value="AKM82510.1"/>
    <property type="molecule type" value="Genomic_DNA"/>
</dbReference>
<proteinExistence type="predicted"/>
<dbReference type="STRING" id="1618337.UT28_C0001G0721"/>
<feature type="transmembrane region" description="Helical" evidence="1">
    <location>
        <begin position="80"/>
        <end position="99"/>
    </location>
</feature>
<keyword evidence="1" id="KW-0472">Membrane</keyword>
<keyword evidence="1" id="KW-1133">Transmembrane helix</keyword>
<dbReference type="Proteomes" id="UP000035648">
    <property type="component" value="Chromosome"/>
</dbReference>